<organism evidence="2 3">
    <name type="scientific">Desulfomonile tiedjei (strain ATCC 49306 / DSM 6799 / DCB-1)</name>
    <dbReference type="NCBI Taxonomy" id="706587"/>
    <lineage>
        <taxon>Bacteria</taxon>
        <taxon>Pseudomonadati</taxon>
        <taxon>Thermodesulfobacteriota</taxon>
        <taxon>Desulfomonilia</taxon>
        <taxon>Desulfomonilales</taxon>
        <taxon>Desulfomonilaceae</taxon>
        <taxon>Desulfomonile</taxon>
    </lineage>
</organism>
<dbReference type="AlphaFoldDB" id="I4C8K0"/>
<dbReference type="EMBL" id="CP003360">
    <property type="protein sequence ID" value="AFM25891.1"/>
    <property type="molecule type" value="Genomic_DNA"/>
</dbReference>
<dbReference type="OrthoDB" id="5455894at2"/>
<dbReference type="STRING" id="706587.Desti_3232"/>
<protein>
    <recommendedName>
        <fullName evidence="1">Flavodoxin-like domain-containing protein</fullName>
    </recommendedName>
</protein>
<dbReference type="KEGG" id="dti:Desti_3232"/>
<dbReference type="InterPro" id="IPR026816">
    <property type="entry name" value="Flavodoxin_dom"/>
</dbReference>
<dbReference type="SUPFAM" id="SSF52218">
    <property type="entry name" value="Flavoproteins"/>
    <property type="match status" value="1"/>
</dbReference>
<proteinExistence type="predicted"/>
<evidence type="ECO:0000313" key="3">
    <source>
        <dbReference type="Proteomes" id="UP000006055"/>
    </source>
</evidence>
<dbReference type="HOGENOM" id="CLU_1494070_0_0_7"/>
<feature type="domain" description="Flavodoxin-like" evidence="1">
    <location>
        <begin position="3"/>
        <end position="182"/>
    </location>
</feature>
<dbReference type="InterPro" id="IPR008254">
    <property type="entry name" value="Flavodoxin/NO_synth"/>
</dbReference>
<dbReference type="RefSeq" id="WP_014811028.1">
    <property type="nucleotide sequence ID" value="NC_018025.1"/>
</dbReference>
<evidence type="ECO:0000259" key="1">
    <source>
        <dbReference type="PROSITE" id="PS50902"/>
    </source>
</evidence>
<accession>I4C8K0</accession>
<dbReference type="Pfam" id="PF12724">
    <property type="entry name" value="Flavodoxin_5"/>
    <property type="match status" value="1"/>
</dbReference>
<evidence type="ECO:0000313" key="2">
    <source>
        <dbReference type="EMBL" id="AFM25891.1"/>
    </source>
</evidence>
<dbReference type="Gene3D" id="3.40.50.360">
    <property type="match status" value="1"/>
</dbReference>
<dbReference type="InterPro" id="IPR029039">
    <property type="entry name" value="Flavoprotein-like_sf"/>
</dbReference>
<dbReference type="GO" id="GO:0010181">
    <property type="term" value="F:FMN binding"/>
    <property type="evidence" value="ECO:0007669"/>
    <property type="project" value="InterPro"/>
</dbReference>
<name>I4C8K0_DESTA</name>
<gene>
    <name evidence="2" type="ordered locus">Desti_3232</name>
</gene>
<dbReference type="PROSITE" id="PS50902">
    <property type="entry name" value="FLAVODOXIN_LIKE"/>
    <property type="match status" value="1"/>
</dbReference>
<dbReference type="Proteomes" id="UP000006055">
    <property type="component" value="Chromosome"/>
</dbReference>
<sequence>MKVLNIFSTATSNTQKVADCIEKAAQSLGHHVETVRVRQSLDPESVNVLDYDFVFVGSGVYEWLPSKAMMEFLSKSLKKHVKNDLINGDVKPKAPKREGKKAVVYCTFGGGHTGVNESGPTMKYLGQLFDHLGFTILAEWHFVGQYHGNLEMLNKIGRMGDISGRPNEEDLRHVTSLTSAILQV</sequence>
<keyword evidence="3" id="KW-1185">Reference proteome</keyword>
<dbReference type="eggNOG" id="COG0716">
    <property type="taxonomic scope" value="Bacteria"/>
</dbReference>
<reference evidence="3" key="1">
    <citation type="submission" date="2012-06" db="EMBL/GenBank/DDBJ databases">
        <title>Complete sequence of chromosome of Desulfomonile tiedjei DSM 6799.</title>
        <authorList>
            <person name="Lucas S."/>
            <person name="Copeland A."/>
            <person name="Lapidus A."/>
            <person name="Glavina del Rio T."/>
            <person name="Dalin E."/>
            <person name="Tice H."/>
            <person name="Bruce D."/>
            <person name="Goodwin L."/>
            <person name="Pitluck S."/>
            <person name="Peters L."/>
            <person name="Ovchinnikova G."/>
            <person name="Zeytun A."/>
            <person name="Lu M."/>
            <person name="Kyrpides N."/>
            <person name="Mavromatis K."/>
            <person name="Ivanova N."/>
            <person name="Brettin T."/>
            <person name="Detter J.C."/>
            <person name="Han C."/>
            <person name="Larimer F."/>
            <person name="Land M."/>
            <person name="Hauser L."/>
            <person name="Markowitz V."/>
            <person name="Cheng J.-F."/>
            <person name="Hugenholtz P."/>
            <person name="Woyke T."/>
            <person name="Wu D."/>
            <person name="Spring S."/>
            <person name="Schroeder M."/>
            <person name="Brambilla E."/>
            <person name="Klenk H.-P."/>
            <person name="Eisen J.A."/>
        </authorList>
    </citation>
    <scope>NUCLEOTIDE SEQUENCE [LARGE SCALE GENOMIC DNA]</scope>
    <source>
        <strain evidence="3">ATCC 49306 / DSM 6799 / DCB-1</strain>
    </source>
</reference>
<dbReference type="PATRIC" id="fig|706587.4.peg.3677"/>